<feature type="region of interest" description="Disordered" evidence="1">
    <location>
        <begin position="190"/>
        <end position="215"/>
    </location>
</feature>
<dbReference type="RefSeq" id="WP_160770645.1">
    <property type="nucleotide sequence ID" value="NZ_WTYV01000001.1"/>
</dbReference>
<dbReference type="Proteomes" id="UP000466966">
    <property type="component" value="Unassembled WGS sequence"/>
</dbReference>
<organism evidence="3 4">
    <name type="scientific">Alteraurantiacibacter buctensis</name>
    <dbReference type="NCBI Taxonomy" id="1503981"/>
    <lineage>
        <taxon>Bacteria</taxon>
        <taxon>Pseudomonadati</taxon>
        <taxon>Pseudomonadota</taxon>
        <taxon>Alphaproteobacteria</taxon>
        <taxon>Sphingomonadales</taxon>
        <taxon>Erythrobacteraceae</taxon>
        <taxon>Alteraurantiacibacter</taxon>
    </lineage>
</organism>
<feature type="compositionally biased region" description="Basic and acidic residues" evidence="1">
    <location>
        <begin position="190"/>
        <end position="199"/>
    </location>
</feature>
<evidence type="ECO:0000313" key="4">
    <source>
        <dbReference type="Proteomes" id="UP000466966"/>
    </source>
</evidence>
<feature type="region of interest" description="Disordered" evidence="1">
    <location>
        <begin position="21"/>
        <end position="43"/>
    </location>
</feature>
<dbReference type="AlphaFoldDB" id="A0A844YUI9"/>
<evidence type="ECO:0000256" key="2">
    <source>
        <dbReference type="SAM" id="SignalP"/>
    </source>
</evidence>
<sequence>MRKFTTMLALLAASAALAGTASAPLAQSRERDRARPIRSAGEPGRVAAADWSLARRAREEGQFTAMRDTMAGGALLHQAEGPVDAATWLTGRADPAEPEQWAPATVWTSCDGTLAVTEGRYRQADGLVGTYVTVWALQRDRSYKWTYDLSSLDDPQPVERQRPALPAVSPADLITVQDIPSVRGHVADCMRRGSPRPDRPQPVSGPATRAGQGASDDATLVWRWEHRANGERLFSADYLRDGQWSRVTTLRVAPASASATRAE</sequence>
<dbReference type="OrthoDB" id="7201546at2"/>
<evidence type="ECO:0000256" key="1">
    <source>
        <dbReference type="SAM" id="MobiDB-lite"/>
    </source>
</evidence>
<dbReference type="EMBL" id="WTYV01000001">
    <property type="protein sequence ID" value="MXO70772.1"/>
    <property type="molecule type" value="Genomic_DNA"/>
</dbReference>
<reference evidence="3 4" key="1">
    <citation type="submission" date="2019-12" db="EMBL/GenBank/DDBJ databases">
        <title>Genomic-based taxomic classification of the family Erythrobacteraceae.</title>
        <authorList>
            <person name="Xu L."/>
        </authorList>
    </citation>
    <scope>NUCLEOTIDE SEQUENCE [LARGE SCALE GENOMIC DNA]</scope>
    <source>
        <strain evidence="3 4">M0322</strain>
    </source>
</reference>
<proteinExistence type="predicted"/>
<feature type="chain" id="PRO_5032972258" description="DUF4440 domain-containing protein" evidence="2">
    <location>
        <begin position="19"/>
        <end position="263"/>
    </location>
</feature>
<feature type="signal peptide" evidence="2">
    <location>
        <begin position="1"/>
        <end position="18"/>
    </location>
</feature>
<evidence type="ECO:0008006" key="5">
    <source>
        <dbReference type="Google" id="ProtNLM"/>
    </source>
</evidence>
<accession>A0A844YUI9</accession>
<name>A0A844YUI9_9SPHN</name>
<gene>
    <name evidence="3" type="ORF">GRI99_03885</name>
</gene>
<comment type="caution">
    <text evidence="3">The sequence shown here is derived from an EMBL/GenBank/DDBJ whole genome shotgun (WGS) entry which is preliminary data.</text>
</comment>
<protein>
    <recommendedName>
        <fullName evidence="5">DUF4440 domain-containing protein</fullName>
    </recommendedName>
</protein>
<keyword evidence="4" id="KW-1185">Reference proteome</keyword>
<evidence type="ECO:0000313" key="3">
    <source>
        <dbReference type="EMBL" id="MXO70772.1"/>
    </source>
</evidence>
<keyword evidence="2" id="KW-0732">Signal</keyword>